<dbReference type="Proteomes" id="UP001165063">
    <property type="component" value="Unassembled WGS sequence"/>
</dbReference>
<keyword evidence="3" id="KW-1185">Reference proteome</keyword>
<accession>A0A9W6YN32</accession>
<dbReference type="EMBL" id="BSXU01000401">
    <property type="protein sequence ID" value="GMG20561.1"/>
    <property type="molecule type" value="Genomic_DNA"/>
</dbReference>
<dbReference type="PANTHER" id="PTHR37992">
    <property type="entry name" value="EXPRESSED PROTEIN"/>
    <property type="match status" value="1"/>
</dbReference>
<feature type="transmembrane region" description="Helical" evidence="1">
    <location>
        <begin position="47"/>
        <end position="66"/>
    </location>
</feature>
<dbReference type="Pfam" id="PF08611">
    <property type="entry name" value="DUF1774"/>
    <property type="match status" value="1"/>
</dbReference>
<evidence type="ECO:0000313" key="2">
    <source>
        <dbReference type="EMBL" id="GMG20561.1"/>
    </source>
</evidence>
<keyword evidence="1" id="KW-0812">Transmembrane</keyword>
<dbReference type="InterPro" id="IPR013920">
    <property type="entry name" value="DUF1774_fun"/>
</dbReference>
<name>A0A9W6YN32_AMBMO</name>
<proteinExistence type="predicted"/>
<feature type="transmembrane region" description="Helical" evidence="1">
    <location>
        <begin position="229"/>
        <end position="248"/>
    </location>
</feature>
<dbReference type="PANTHER" id="PTHR37992:SF1">
    <property type="entry name" value="DUF1774-DOMAIN-CONTAINING PROTEIN"/>
    <property type="match status" value="1"/>
</dbReference>
<keyword evidence="1" id="KW-0472">Membrane</keyword>
<sequence>MAQITQNLTQSKITTVLSFAFSVFGIFTYFLFGHFGAHYETPFSSSLVIIFIYWIVALISQLFFIIKVFFDFDVPTEEELYVLQTSGNYFAVNNMLTFFWTYFFAQENFILSEVILFVNLANLLLLYVTKKTVDVKHIYDWFSVHFAITGLPLAWTLYAIFWNGAALFHSHNESLAARIIANVLIWVFFLVPYFMLAVYNDAAVSLATSFLMLGVGFGQLSIKVVALQWIFAFVISGIDFVGALYGLYNVYNQFTGNAPSSGENAPLLSA</sequence>
<feature type="transmembrane region" description="Helical" evidence="1">
    <location>
        <begin position="202"/>
        <end position="222"/>
    </location>
</feature>
<feature type="transmembrane region" description="Helical" evidence="1">
    <location>
        <begin position="175"/>
        <end position="196"/>
    </location>
</feature>
<gene>
    <name evidence="2" type="ORF">Amon01_000132200</name>
</gene>
<evidence type="ECO:0000313" key="3">
    <source>
        <dbReference type="Proteomes" id="UP001165063"/>
    </source>
</evidence>
<comment type="caution">
    <text evidence="2">The sequence shown here is derived from an EMBL/GenBank/DDBJ whole genome shotgun (WGS) entry which is preliminary data.</text>
</comment>
<dbReference type="AlphaFoldDB" id="A0A9W6YN32"/>
<keyword evidence="1" id="KW-1133">Transmembrane helix</keyword>
<dbReference type="OrthoDB" id="3342455at2759"/>
<feature type="transmembrane region" description="Helical" evidence="1">
    <location>
        <begin position="110"/>
        <end position="129"/>
    </location>
</feature>
<feature type="transmembrane region" description="Helical" evidence="1">
    <location>
        <begin position="16"/>
        <end position="35"/>
    </location>
</feature>
<protein>
    <submittedName>
        <fullName evidence="2">Unnamed protein product</fullName>
    </submittedName>
</protein>
<evidence type="ECO:0000256" key="1">
    <source>
        <dbReference type="SAM" id="Phobius"/>
    </source>
</evidence>
<feature type="transmembrane region" description="Helical" evidence="1">
    <location>
        <begin position="86"/>
        <end position="103"/>
    </location>
</feature>
<organism evidence="2 3">
    <name type="scientific">Ambrosiozyma monospora</name>
    <name type="common">Yeast</name>
    <name type="synonym">Endomycopsis monosporus</name>
    <dbReference type="NCBI Taxonomy" id="43982"/>
    <lineage>
        <taxon>Eukaryota</taxon>
        <taxon>Fungi</taxon>
        <taxon>Dikarya</taxon>
        <taxon>Ascomycota</taxon>
        <taxon>Saccharomycotina</taxon>
        <taxon>Pichiomycetes</taxon>
        <taxon>Pichiales</taxon>
        <taxon>Pichiaceae</taxon>
        <taxon>Ambrosiozyma</taxon>
    </lineage>
</organism>
<feature type="transmembrane region" description="Helical" evidence="1">
    <location>
        <begin position="141"/>
        <end position="163"/>
    </location>
</feature>
<reference evidence="2" key="1">
    <citation type="submission" date="2023-04" db="EMBL/GenBank/DDBJ databases">
        <title>Ambrosiozyma monospora NBRC 1965.</title>
        <authorList>
            <person name="Ichikawa N."/>
            <person name="Sato H."/>
            <person name="Tonouchi N."/>
        </authorList>
    </citation>
    <scope>NUCLEOTIDE SEQUENCE</scope>
    <source>
        <strain evidence="2">NBRC 1965</strain>
    </source>
</reference>